<proteinExistence type="predicted"/>
<dbReference type="Proteomes" id="UP000664169">
    <property type="component" value="Unassembled WGS sequence"/>
</dbReference>
<dbReference type="InterPro" id="IPR007567">
    <property type="entry name" value="Mid2_dom"/>
</dbReference>
<evidence type="ECO:0000256" key="1">
    <source>
        <dbReference type="SAM" id="MobiDB-lite"/>
    </source>
</evidence>
<dbReference type="Pfam" id="PF04478">
    <property type="entry name" value="Mid2"/>
    <property type="match status" value="1"/>
</dbReference>
<feature type="transmembrane region" description="Helical" evidence="2">
    <location>
        <begin position="284"/>
        <end position="306"/>
    </location>
</feature>
<evidence type="ECO:0000313" key="5">
    <source>
        <dbReference type="Proteomes" id="UP000664169"/>
    </source>
</evidence>
<reference evidence="4" key="1">
    <citation type="submission" date="2021-03" db="EMBL/GenBank/DDBJ databases">
        <authorList>
            <person name="Tagirdzhanova G."/>
        </authorList>
    </citation>
    <scope>NUCLEOTIDE SEQUENCE</scope>
</reference>
<comment type="caution">
    <text evidence="4">The sequence shown here is derived from an EMBL/GenBank/DDBJ whole genome shotgun (WGS) entry which is preliminary data.</text>
</comment>
<keyword evidence="2" id="KW-0812">Transmembrane</keyword>
<feature type="domain" description="Mid2" evidence="3">
    <location>
        <begin position="253"/>
        <end position="312"/>
    </location>
</feature>
<feature type="compositionally biased region" description="Basic and acidic residues" evidence="1">
    <location>
        <begin position="398"/>
        <end position="408"/>
    </location>
</feature>
<organism evidence="4 5">
    <name type="scientific">Gomphillus americanus</name>
    <dbReference type="NCBI Taxonomy" id="1940652"/>
    <lineage>
        <taxon>Eukaryota</taxon>
        <taxon>Fungi</taxon>
        <taxon>Dikarya</taxon>
        <taxon>Ascomycota</taxon>
        <taxon>Pezizomycotina</taxon>
        <taxon>Lecanoromycetes</taxon>
        <taxon>OSLEUM clade</taxon>
        <taxon>Ostropomycetidae</taxon>
        <taxon>Ostropales</taxon>
        <taxon>Graphidaceae</taxon>
        <taxon>Gomphilloideae</taxon>
        <taxon>Gomphillus</taxon>
    </lineage>
</organism>
<accession>A0A8H3ERI3</accession>
<evidence type="ECO:0000256" key="2">
    <source>
        <dbReference type="SAM" id="Phobius"/>
    </source>
</evidence>
<feature type="compositionally biased region" description="Low complexity" evidence="1">
    <location>
        <begin position="356"/>
        <end position="370"/>
    </location>
</feature>
<sequence length="408" mass="42219">MPGLVPAVVLDKRSDASCPQDNGTVWSSDGYSWDILCNYDFPGNDLPAQPASSLTQCIDACNNYKQNEKYLSGASCVAVVYGAANLNGNPCYLKAKIDTVSFGNYMQYVAHRTQYNIGDAPIYTSIKPSASTASPPVQTSRSHPSVLSSAAIIDPSTAIGNTQPPLSAQNTAPLASETSNIPVASAGGSTGHGSLSSGSPTTTPIPPQALQSTLTQSFITVTQDGVTQTVTAPAPALVSATTDNTNTNILPASTSSTSSTTTNPLSATSSPTSSSSTLSDGAKIGIGVGIGVAAAIILSLLLYIFCTRRRRRQQQQQQQTIAQQNASPQSSELASSTKPTFLSRLLGSKQRQQIPSTSSTSTSSSSSNTNKPGGSEKPYLASEIPEMSSPQPAAAELDSAKKYHELGG</sequence>
<feature type="compositionally biased region" description="Polar residues" evidence="1">
    <location>
        <begin position="320"/>
        <end position="340"/>
    </location>
</feature>
<feature type="region of interest" description="Disordered" evidence="1">
    <location>
        <begin position="180"/>
        <end position="208"/>
    </location>
</feature>
<name>A0A8H3ERI3_9LECA</name>
<keyword evidence="2" id="KW-0472">Membrane</keyword>
<dbReference type="AlphaFoldDB" id="A0A8H3ERI3"/>
<feature type="compositionally biased region" description="Low complexity" evidence="1">
    <location>
        <begin position="250"/>
        <end position="279"/>
    </location>
</feature>
<feature type="compositionally biased region" description="Low complexity" evidence="1">
    <location>
        <begin position="192"/>
        <end position="202"/>
    </location>
</feature>
<gene>
    <name evidence="4" type="ORF">GOMPHAMPRED_006952</name>
</gene>
<dbReference type="EMBL" id="CAJPDQ010000005">
    <property type="protein sequence ID" value="CAF9910094.1"/>
    <property type="molecule type" value="Genomic_DNA"/>
</dbReference>
<feature type="region of interest" description="Disordered" evidence="1">
    <location>
        <begin position="316"/>
        <end position="408"/>
    </location>
</feature>
<evidence type="ECO:0000259" key="3">
    <source>
        <dbReference type="Pfam" id="PF04478"/>
    </source>
</evidence>
<evidence type="ECO:0000313" key="4">
    <source>
        <dbReference type="EMBL" id="CAF9910094.1"/>
    </source>
</evidence>
<protein>
    <recommendedName>
        <fullName evidence="3">Mid2 domain-containing protein</fullName>
    </recommendedName>
</protein>
<dbReference type="OrthoDB" id="3943216at2759"/>
<keyword evidence="2" id="KW-1133">Transmembrane helix</keyword>
<keyword evidence="5" id="KW-1185">Reference proteome</keyword>
<feature type="region of interest" description="Disordered" evidence="1">
    <location>
        <begin position="241"/>
        <end position="279"/>
    </location>
</feature>